<dbReference type="PROSITE" id="PS50004">
    <property type="entry name" value="C2"/>
    <property type="match status" value="1"/>
</dbReference>
<dbReference type="InterPro" id="IPR039725">
    <property type="entry name" value="CC2D1A/B"/>
</dbReference>
<accession>A0A3S4R0M8</accession>
<evidence type="ECO:0000256" key="3">
    <source>
        <dbReference type="SAM" id="MobiDB-lite"/>
    </source>
</evidence>
<dbReference type="SMART" id="SM00239">
    <property type="entry name" value="C2"/>
    <property type="match status" value="1"/>
</dbReference>
<dbReference type="InterPro" id="IPR035892">
    <property type="entry name" value="C2_domain_sf"/>
</dbReference>
<feature type="compositionally biased region" description="Low complexity" evidence="3">
    <location>
        <begin position="132"/>
        <end position="148"/>
    </location>
</feature>
<name>A0A3S4R0M8_9ACAR</name>
<evidence type="ECO:0000256" key="1">
    <source>
        <dbReference type="ARBA" id="ARBA00010672"/>
    </source>
</evidence>
<feature type="region of interest" description="Disordered" evidence="3">
    <location>
        <begin position="254"/>
        <end position="301"/>
    </location>
</feature>
<dbReference type="EMBL" id="NCKU01002224">
    <property type="protein sequence ID" value="RWS10105.1"/>
    <property type="molecule type" value="Genomic_DNA"/>
</dbReference>
<feature type="domain" description="C2" evidence="4">
    <location>
        <begin position="563"/>
        <end position="691"/>
    </location>
</feature>
<dbReference type="OrthoDB" id="6513741at2759"/>
<proteinExistence type="inferred from homology"/>
<dbReference type="Pfam" id="PF21528">
    <property type="entry name" value="CC2D1A-B_DM14"/>
    <property type="match status" value="1"/>
</dbReference>
<dbReference type="SMART" id="SM00685">
    <property type="entry name" value="DM14"/>
    <property type="match status" value="3"/>
</dbReference>
<evidence type="ECO:0000313" key="6">
    <source>
        <dbReference type="Proteomes" id="UP000285301"/>
    </source>
</evidence>
<sequence>MNFANINNIEALLNNAAADDDEDESALESELEAILAGKDVKRVRGDNRPNPSKPLRKAPIRNERRPQIASDFNFDFNVSQKIESESDDGSDLERDPHLLAELENIVGAQPVRKAPAIPNATLDSVPRKANTSGTSSSSSVSVPSKSQVPFDVSISKTADSTAVTKPESDFSQVKLDQSDAEKFFHAPPPPTTVLEALEQRLGKYKQTLDESIAKNETLKINRIKRIVKKYEQAITNHKAGKYVDYESLPTPPGFADIPLPSKTAAASLPSQKPIPKSNNSNSTPEAPPAVPPRTTSQVKPLMPEPTLQTNAKQQSEVDRQLNDLIKRQQLFKEAARDSLKKQDKMKAMEYLKNAKGFDPLIEALRKGQPVDLTLIPTPPQMLSVRGAKKASTENVKSEKQNFRESVKRQSSIADKQLGFLLERQRLFKEAARDALKREEKQQALEYLKMAKGFEPLIEATKSGLPIDATSIPTPPQISDDFVVVSKIESSTEECDFEKEEMFRKLEIELQKQIQMCQKNKDHFMKLGDVSSAAKFEKYAIDSNKDLDMLRSHWKNGDKVPRFAYETRTFSIVVSNADMSNSEVIVEVVKAIDVPGKDEMNIYLKIKFPFPTDAPQFAKTRTIKSSLNSEFNESFKFDIDRKSRSLPRVFKRHPLELVLYSKGGFLRSDVLIGTAYVKLTDFETKCTIHDSFPLMEGRKTVGGKIEAKIMIREPLLAKQVEEIKEKWLVFG</sequence>
<evidence type="ECO:0000256" key="2">
    <source>
        <dbReference type="SAM" id="Coils"/>
    </source>
</evidence>
<dbReference type="AlphaFoldDB" id="A0A3S4R0M8"/>
<feature type="coiled-coil region" evidence="2">
    <location>
        <begin position="194"/>
        <end position="233"/>
    </location>
</feature>
<reference evidence="5 6" key="1">
    <citation type="journal article" date="2018" name="Gigascience">
        <title>Genomes of trombidid mites reveal novel predicted allergens and laterally-transferred genes associated with secondary metabolism.</title>
        <authorList>
            <person name="Dong X."/>
            <person name="Chaisiri K."/>
            <person name="Xia D."/>
            <person name="Armstrong S.D."/>
            <person name="Fang Y."/>
            <person name="Donnelly M.J."/>
            <person name="Kadowaki T."/>
            <person name="McGarry J.W."/>
            <person name="Darby A.C."/>
            <person name="Makepeace B.L."/>
        </authorList>
    </citation>
    <scope>NUCLEOTIDE SEQUENCE [LARGE SCALE GENOMIC DNA]</scope>
    <source>
        <strain evidence="5">UoL-WK</strain>
    </source>
</reference>
<keyword evidence="6" id="KW-1185">Reference proteome</keyword>
<comment type="caution">
    <text evidence="5">The sequence shown here is derived from an EMBL/GenBank/DDBJ whole genome shotgun (WGS) entry which is preliminary data.</text>
</comment>
<dbReference type="GO" id="GO:0001227">
    <property type="term" value="F:DNA-binding transcription repressor activity, RNA polymerase II-specific"/>
    <property type="evidence" value="ECO:0007669"/>
    <property type="project" value="InterPro"/>
</dbReference>
<feature type="region of interest" description="Disordered" evidence="3">
    <location>
        <begin position="42"/>
        <end position="69"/>
    </location>
</feature>
<dbReference type="InterPro" id="IPR006608">
    <property type="entry name" value="CC2D1A/B_DM14"/>
</dbReference>
<dbReference type="InterPro" id="IPR000008">
    <property type="entry name" value="C2_dom"/>
</dbReference>
<gene>
    <name evidence="5" type="ORF">B4U79_06629</name>
</gene>
<evidence type="ECO:0000259" key="4">
    <source>
        <dbReference type="PROSITE" id="PS50004"/>
    </source>
</evidence>
<protein>
    <submittedName>
        <fullName evidence="5">Coiled-coil and C2 domain-containing protein-like protein</fullName>
    </submittedName>
</protein>
<organism evidence="5 6">
    <name type="scientific">Dinothrombium tinctorium</name>
    <dbReference type="NCBI Taxonomy" id="1965070"/>
    <lineage>
        <taxon>Eukaryota</taxon>
        <taxon>Metazoa</taxon>
        <taxon>Ecdysozoa</taxon>
        <taxon>Arthropoda</taxon>
        <taxon>Chelicerata</taxon>
        <taxon>Arachnida</taxon>
        <taxon>Acari</taxon>
        <taxon>Acariformes</taxon>
        <taxon>Trombidiformes</taxon>
        <taxon>Prostigmata</taxon>
        <taxon>Anystina</taxon>
        <taxon>Parasitengona</taxon>
        <taxon>Trombidioidea</taxon>
        <taxon>Trombidiidae</taxon>
        <taxon>Dinothrombium</taxon>
    </lineage>
</organism>
<dbReference type="SUPFAM" id="SSF49562">
    <property type="entry name" value="C2 domain (Calcium/lipid-binding domain, CaLB)"/>
    <property type="match status" value="1"/>
</dbReference>
<dbReference type="PANTHER" id="PTHR13076:SF9">
    <property type="entry name" value="COILED-COIL AND C2 DOMAIN-CONTAINING PROTEIN 1-LIKE"/>
    <property type="match status" value="1"/>
</dbReference>
<feature type="region of interest" description="Disordered" evidence="3">
    <location>
        <begin position="117"/>
        <end position="148"/>
    </location>
</feature>
<evidence type="ECO:0000313" key="5">
    <source>
        <dbReference type="EMBL" id="RWS10105.1"/>
    </source>
</evidence>
<dbReference type="Pfam" id="PF00168">
    <property type="entry name" value="C2"/>
    <property type="match status" value="1"/>
</dbReference>
<dbReference type="STRING" id="1965070.A0A3S4R0M8"/>
<dbReference type="Proteomes" id="UP000285301">
    <property type="component" value="Unassembled WGS sequence"/>
</dbReference>
<dbReference type="PANTHER" id="PTHR13076">
    <property type="entry name" value="COILED-COIL AND C2 DOMAIN-CONTAINING PROTEIN 1-LIKE"/>
    <property type="match status" value="1"/>
</dbReference>
<comment type="similarity">
    <text evidence="1">Belongs to the CC2D1 family.</text>
</comment>
<dbReference type="Gene3D" id="2.60.40.150">
    <property type="entry name" value="C2 domain"/>
    <property type="match status" value="1"/>
</dbReference>
<keyword evidence="2" id="KW-0175">Coiled coil</keyword>